<proteinExistence type="predicted"/>
<comment type="caution">
    <text evidence="2">The sequence shown here is derived from an EMBL/GenBank/DDBJ whole genome shotgun (WGS) entry which is preliminary data.</text>
</comment>
<evidence type="ECO:0000313" key="2">
    <source>
        <dbReference type="EMBL" id="MBD7979090.1"/>
    </source>
</evidence>
<sequence>QGTDEELLSPAEAVDLENCAREPIHIPGRIQPRGALLVVRESDGRVLQCSTNVHGLVGRDSADVLGAPLTEVLGPDDGARLLAHVAQHRDPASHNPVEIRTGTDRTVATDAILHRPPLPAGAEPVVVIELEPAVVRPLSFPNTYQGVRAALADDLDAPTALAAVDAWADVSLAEGRDTSGDTEGAPGVISRAVNALLGVRL</sequence>
<name>A0ABR8TTI9_9PSED</name>
<reference evidence="2 3" key="1">
    <citation type="submission" date="2020-08" db="EMBL/GenBank/DDBJ databases">
        <title>A Genomic Blueprint of the Chicken Gut Microbiome.</title>
        <authorList>
            <person name="Gilroy R."/>
            <person name="Ravi A."/>
            <person name="Getino M."/>
            <person name="Pursley I."/>
            <person name="Horton D.L."/>
            <person name="Alikhan N.-F."/>
            <person name="Baker D."/>
            <person name="Gharbi K."/>
            <person name="Hall N."/>
            <person name="Watson M."/>
            <person name="Adriaenssens E.M."/>
            <person name="Foster-Nyarko E."/>
            <person name="Jarju S."/>
            <person name="Secka A."/>
            <person name="Antonio M."/>
            <person name="Oren A."/>
            <person name="Chaudhuri R."/>
            <person name="La Ragione R.M."/>
            <person name="Hildebrand F."/>
            <person name="Pallen M.J."/>
        </authorList>
    </citation>
    <scope>NUCLEOTIDE SEQUENCE [LARGE SCALE GENOMIC DNA]</scope>
    <source>
        <strain evidence="2 3">Sa2CUA2</strain>
    </source>
</reference>
<dbReference type="PROSITE" id="PS50112">
    <property type="entry name" value="PAS"/>
    <property type="match status" value="1"/>
</dbReference>
<accession>A0ABR8TTI9</accession>
<dbReference type="InterPro" id="IPR035965">
    <property type="entry name" value="PAS-like_dom_sf"/>
</dbReference>
<dbReference type="InterPro" id="IPR000014">
    <property type="entry name" value="PAS"/>
</dbReference>
<evidence type="ECO:0000313" key="3">
    <source>
        <dbReference type="Proteomes" id="UP000611945"/>
    </source>
</evidence>
<dbReference type="SUPFAM" id="SSF55785">
    <property type="entry name" value="PYP-like sensor domain (PAS domain)"/>
    <property type="match status" value="1"/>
</dbReference>
<dbReference type="Proteomes" id="UP000611945">
    <property type="component" value="Unassembled WGS sequence"/>
</dbReference>
<keyword evidence="3" id="KW-1185">Reference proteome</keyword>
<feature type="non-terminal residue" evidence="2">
    <location>
        <position position="1"/>
    </location>
</feature>
<dbReference type="InterPro" id="IPR013654">
    <property type="entry name" value="PAS_2"/>
</dbReference>
<evidence type="ECO:0000259" key="1">
    <source>
        <dbReference type="PROSITE" id="PS50112"/>
    </source>
</evidence>
<dbReference type="Gene3D" id="3.30.450.20">
    <property type="entry name" value="PAS domain"/>
    <property type="match status" value="1"/>
</dbReference>
<dbReference type="Gene3D" id="1.20.120.640">
    <property type="entry name" value="Anticodon-binding domain of a subclass of class I aminoacyl-tRNA synthetases"/>
    <property type="match status" value="1"/>
</dbReference>
<dbReference type="Pfam" id="PF08446">
    <property type="entry name" value="PAS_2"/>
    <property type="match status" value="1"/>
</dbReference>
<protein>
    <recommendedName>
        <fullName evidence="1">PAS domain-containing protein</fullName>
    </recommendedName>
</protein>
<feature type="domain" description="PAS" evidence="1">
    <location>
        <begin position="37"/>
        <end position="77"/>
    </location>
</feature>
<organism evidence="2 3">
    <name type="scientific">Serpens gallinarum</name>
    <dbReference type="NCBI Taxonomy" id="2763075"/>
    <lineage>
        <taxon>Bacteria</taxon>
        <taxon>Pseudomonadati</taxon>
        <taxon>Pseudomonadota</taxon>
        <taxon>Gammaproteobacteria</taxon>
        <taxon>Pseudomonadales</taxon>
        <taxon>Pseudomonadaceae</taxon>
        <taxon>Pseudomonas</taxon>
    </lineage>
</organism>
<gene>
    <name evidence="2" type="ORF">H9642_18140</name>
</gene>
<dbReference type="CDD" id="cd00130">
    <property type="entry name" value="PAS"/>
    <property type="match status" value="1"/>
</dbReference>
<dbReference type="EMBL" id="JACSQG010000022">
    <property type="protein sequence ID" value="MBD7979090.1"/>
    <property type="molecule type" value="Genomic_DNA"/>
</dbReference>